<accession>A0A162J8S4</accession>
<dbReference type="EMBL" id="LVEA01000001">
    <property type="protein sequence ID" value="KYL05347.1"/>
    <property type="molecule type" value="Genomic_DNA"/>
</dbReference>
<dbReference type="Proteomes" id="UP000075816">
    <property type="component" value="Unassembled WGS sequence"/>
</dbReference>
<gene>
    <name evidence="1" type="ORF">A2J07_01005</name>
</gene>
<sequence length="145" mass="16995">MKIQNVGVIFELEKDNFIHKGFGYIKNKMKLTTENNISFGFNPIFSFNNAFQNKIEELSKQFQKENQYETIKKENQEVNFDIFEKYKGYLLDIIIFPNNNFKGIDAINIANSSIVYFQLYSNISIGFLVQKELAYILFKKVGDSE</sequence>
<dbReference type="AlphaFoldDB" id="A0A162J8S4"/>
<organism evidence="1 2">
    <name type="scientific">Fusobacterium necrophorum subsp. funduliforme</name>
    <dbReference type="NCBI Taxonomy" id="143387"/>
    <lineage>
        <taxon>Bacteria</taxon>
        <taxon>Fusobacteriati</taxon>
        <taxon>Fusobacteriota</taxon>
        <taxon>Fusobacteriia</taxon>
        <taxon>Fusobacteriales</taxon>
        <taxon>Fusobacteriaceae</taxon>
        <taxon>Fusobacterium</taxon>
    </lineage>
</organism>
<proteinExistence type="predicted"/>
<dbReference type="RefSeq" id="WP_062680926.1">
    <property type="nucleotide sequence ID" value="NZ_CAXOUF010000029.1"/>
</dbReference>
<evidence type="ECO:0000313" key="1">
    <source>
        <dbReference type="EMBL" id="KYL05347.1"/>
    </source>
</evidence>
<evidence type="ECO:0000313" key="2">
    <source>
        <dbReference type="Proteomes" id="UP000075816"/>
    </source>
</evidence>
<reference evidence="1 2" key="1">
    <citation type="submission" date="2016-03" db="EMBL/GenBank/DDBJ databases">
        <title>Comparative genomics of human isolates of Fusobacterium necrophorum.</title>
        <authorList>
            <person name="Jensen A."/>
            <person name="Bank S."/>
            <person name="Andersen P.S."/>
            <person name="Kristensen L.H."/>
            <person name="Prag J."/>
        </authorList>
    </citation>
    <scope>NUCLEOTIDE SEQUENCE [LARGE SCALE GENOMIC DNA]</scope>
    <source>
        <strain evidence="1 2">LS_1264</strain>
    </source>
</reference>
<comment type="caution">
    <text evidence="1">The sequence shown here is derived from an EMBL/GenBank/DDBJ whole genome shotgun (WGS) entry which is preliminary data.</text>
</comment>
<protein>
    <submittedName>
        <fullName evidence="1">Uncharacterized protein</fullName>
    </submittedName>
</protein>
<name>A0A162J8S4_9FUSO</name>